<dbReference type="AlphaFoldDB" id="A0A819WGH6"/>
<name>A0A819WGH6_9BILA</name>
<evidence type="ECO:0000256" key="1">
    <source>
        <dbReference type="SAM" id="MobiDB-lite"/>
    </source>
</evidence>
<comment type="caution">
    <text evidence="2">The sequence shown here is derived from an EMBL/GenBank/DDBJ whole genome shotgun (WGS) entry which is preliminary data.</text>
</comment>
<protein>
    <submittedName>
        <fullName evidence="2">Uncharacterized protein</fullName>
    </submittedName>
</protein>
<proteinExistence type="predicted"/>
<feature type="region of interest" description="Disordered" evidence="1">
    <location>
        <begin position="33"/>
        <end position="77"/>
    </location>
</feature>
<feature type="compositionally biased region" description="Polar residues" evidence="1">
    <location>
        <begin position="67"/>
        <end position="77"/>
    </location>
</feature>
<dbReference type="EMBL" id="CAJOAY010005956">
    <property type="protein sequence ID" value="CAF4125355.1"/>
    <property type="molecule type" value="Genomic_DNA"/>
</dbReference>
<sequence>MVEYFVWLFFSSLLDPEKKLKTFQQQELNAKAKSKEAHTFARHDATSSSGKGTLLRDLSEDADLDRQGSTSQQLQAVVTDEASTPNIISI</sequence>
<evidence type="ECO:0000313" key="2">
    <source>
        <dbReference type="EMBL" id="CAF4125355.1"/>
    </source>
</evidence>
<accession>A0A819WGH6</accession>
<gene>
    <name evidence="2" type="ORF">OKA104_LOCUS36962</name>
</gene>
<dbReference type="Proteomes" id="UP000663881">
    <property type="component" value="Unassembled WGS sequence"/>
</dbReference>
<organism evidence="2 3">
    <name type="scientific">Adineta steineri</name>
    <dbReference type="NCBI Taxonomy" id="433720"/>
    <lineage>
        <taxon>Eukaryota</taxon>
        <taxon>Metazoa</taxon>
        <taxon>Spiralia</taxon>
        <taxon>Gnathifera</taxon>
        <taxon>Rotifera</taxon>
        <taxon>Eurotatoria</taxon>
        <taxon>Bdelloidea</taxon>
        <taxon>Adinetida</taxon>
        <taxon>Adinetidae</taxon>
        <taxon>Adineta</taxon>
    </lineage>
</organism>
<evidence type="ECO:0000313" key="3">
    <source>
        <dbReference type="Proteomes" id="UP000663881"/>
    </source>
</evidence>
<reference evidence="2" key="1">
    <citation type="submission" date="2021-02" db="EMBL/GenBank/DDBJ databases">
        <authorList>
            <person name="Nowell W R."/>
        </authorList>
    </citation>
    <scope>NUCLEOTIDE SEQUENCE</scope>
</reference>
<feature type="compositionally biased region" description="Basic and acidic residues" evidence="1">
    <location>
        <begin position="33"/>
        <end position="45"/>
    </location>
</feature>